<dbReference type="EMBL" id="LGRV01000007">
    <property type="protein sequence ID" value="KOS66752.1"/>
    <property type="molecule type" value="Genomic_DNA"/>
</dbReference>
<evidence type="ECO:0000313" key="5">
    <source>
        <dbReference type="Proteomes" id="UP000050668"/>
    </source>
</evidence>
<comment type="caution">
    <text evidence="4">The sequence shown here is derived from an EMBL/GenBank/DDBJ whole genome shotgun (WGS) entry which is preliminary data.</text>
</comment>
<dbReference type="Pfam" id="PF01156">
    <property type="entry name" value="IU_nuc_hydro"/>
    <property type="match status" value="1"/>
</dbReference>
<gene>
    <name evidence="4" type="ORF">AEA09_16830</name>
</gene>
<keyword evidence="5" id="KW-1185">Reference proteome</keyword>
<name>A0ABR5JX53_9BACI</name>
<feature type="domain" description="Inosine/uridine-preferring nucleoside hydrolase" evidence="3">
    <location>
        <begin position="23"/>
        <end position="321"/>
    </location>
</feature>
<keyword evidence="1" id="KW-0378">Hydrolase</keyword>
<proteinExistence type="predicted"/>
<dbReference type="Proteomes" id="UP000050668">
    <property type="component" value="Unassembled WGS sequence"/>
</dbReference>
<dbReference type="InterPro" id="IPR023186">
    <property type="entry name" value="IUNH"/>
</dbReference>
<evidence type="ECO:0000256" key="2">
    <source>
        <dbReference type="ARBA" id="ARBA00023295"/>
    </source>
</evidence>
<accession>A0ABR5JX53</accession>
<evidence type="ECO:0000256" key="1">
    <source>
        <dbReference type="ARBA" id="ARBA00022801"/>
    </source>
</evidence>
<evidence type="ECO:0000259" key="3">
    <source>
        <dbReference type="Pfam" id="PF01156"/>
    </source>
</evidence>
<dbReference type="Gene3D" id="3.90.245.10">
    <property type="entry name" value="Ribonucleoside hydrolase-like"/>
    <property type="match status" value="1"/>
</dbReference>
<organism evidence="4 5">
    <name type="scientific">Lysinibacillus contaminans</name>
    <dbReference type="NCBI Taxonomy" id="1293441"/>
    <lineage>
        <taxon>Bacteria</taxon>
        <taxon>Bacillati</taxon>
        <taxon>Bacillota</taxon>
        <taxon>Bacilli</taxon>
        <taxon>Bacillales</taxon>
        <taxon>Bacillaceae</taxon>
        <taxon>Lysinibacillus</taxon>
    </lineage>
</organism>
<reference evidence="5" key="1">
    <citation type="submission" date="2015-07" db="EMBL/GenBank/DDBJ databases">
        <title>Fjat-14205 dsm 2895.</title>
        <authorList>
            <person name="Liu B."/>
            <person name="Wang J."/>
            <person name="Zhu Y."/>
            <person name="Liu G."/>
            <person name="Chen Q."/>
            <person name="Chen Z."/>
            <person name="Lan J."/>
            <person name="Che J."/>
            <person name="Ge C."/>
            <person name="Shi H."/>
            <person name="Pan Z."/>
            <person name="Liu X."/>
        </authorList>
    </citation>
    <scope>NUCLEOTIDE SEQUENCE [LARGE SCALE GENOMIC DNA]</scope>
    <source>
        <strain evidence="5">DSM 25560</strain>
    </source>
</reference>
<dbReference type="PANTHER" id="PTHR12304">
    <property type="entry name" value="INOSINE-URIDINE PREFERRING NUCLEOSIDE HYDROLASE"/>
    <property type="match status" value="1"/>
</dbReference>
<dbReference type="SUPFAM" id="SSF53590">
    <property type="entry name" value="Nucleoside hydrolase"/>
    <property type="match status" value="1"/>
</dbReference>
<dbReference type="InterPro" id="IPR036452">
    <property type="entry name" value="Ribo_hydro-like"/>
</dbReference>
<dbReference type="CDD" id="cd02651">
    <property type="entry name" value="nuc_hydro_IU_UC_XIUA"/>
    <property type="match status" value="1"/>
</dbReference>
<keyword evidence="2" id="KW-0326">Glycosidase</keyword>
<dbReference type="InterPro" id="IPR001910">
    <property type="entry name" value="Inosine/uridine_hydrolase_dom"/>
</dbReference>
<evidence type="ECO:0000313" key="4">
    <source>
        <dbReference type="EMBL" id="KOS66752.1"/>
    </source>
</evidence>
<protein>
    <submittedName>
        <fullName evidence="4">Ribosylpyrimidine nucleosidase</fullName>
    </submittedName>
</protein>
<sequence length="335" mass="36345">MQQDGEWFIEYKKVVGNMRKIPVIIDTDPGIDDAMMLTYACASEELDILLVTTAAGNISQDKTNYNARAFLSYIGANVEVAQGLDKPILRELEVAEDIHGESGLGNVDLPAPTLPCSERPAIQAMVETLLASPVPVTIVATGPLTNIAALLLAHPEVKSKIKVISWMGGSAVGGNMSPTAEFNAYVDPHAVEIVFRSGLPIVMSGLDVTHKAYVTVEETQRIAAIGTDFSDKVVKMLTFYLGVMKRTPFHAENYDSTIRFHDLCAVAYVLSPELFEGQDCYVEVSLDGVTAGTTVVDYMGASGKTPNVKVLHSVKREAFVEQFMQAVEVISTRIK</sequence>
<dbReference type="PANTHER" id="PTHR12304:SF4">
    <property type="entry name" value="URIDINE NUCLEOSIDASE"/>
    <property type="match status" value="1"/>
</dbReference>